<dbReference type="GO" id="GO:0046872">
    <property type="term" value="F:metal ion binding"/>
    <property type="evidence" value="ECO:0007669"/>
    <property type="project" value="UniProtKB-KW"/>
</dbReference>
<evidence type="ECO:0000259" key="5">
    <source>
        <dbReference type="PROSITE" id="PS50994"/>
    </source>
</evidence>
<feature type="domain" description="Integrase catalytic" evidence="5">
    <location>
        <begin position="1"/>
        <end position="110"/>
    </location>
</feature>
<feature type="compositionally biased region" description="Basic and acidic residues" evidence="4">
    <location>
        <begin position="658"/>
        <end position="668"/>
    </location>
</feature>
<comment type="cofactor">
    <cofactor evidence="1">
        <name>a divalent metal cation</name>
        <dbReference type="ChEBI" id="CHEBI:60240"/>
    </cofactor>
</comment>
<evidence type="ECO:0000256" key="4">
    <source>
        <dbReference type="SAM" id="MobiDB-lite"/>
    </source>
</evidence>
<evidence type="ECO:0000256" key="1">
    <source>
        <dbReference type="ARBA" id="ARBA00001968"/>
    </source>
</evidence>
<gene>
    <name evidence="6" type="ORF">MSAN_00628600</name>
</gene>
<dbReference type="GO" id="GO:0005634">
    <property type="term" value="C:nucleus"/>
    <property type="evidence" value="ECO:0007669"/>
    <property type="project" value="UniProtKB-ARBA"/>
</dbReference>
<dbReference type="InterPro" id="IPR050951">
    <property type="entry name" value="Retrovirus_Pol_polyprotein"/>
</dbReference>
<dbReference type="Pfam" id="PF13359">
    <property type="entry name" value="DDE_Tnp_4"/>
    <property type="match status" value="1"/>
</dbReference>
<keyword evidence="3" id="KW-0694">RNA-binding</keyword>
<dbReference type="PANTHER" id="PTHR37984:SF15">
    <property type="entry name" value="INTEGRASE CATALYTIC DOMAIN-CONTAINING PROTEIN"/>
    <property type="match status" value="1"/>
</dbReference>
<dbReference type="InterPro" id="IPR036397">
    <property type="entry name" value="RNaseH_sf"/>
</dbReference>
<dbReference type="Gene3D" id="3.30.420.10">
    <property type="entry name" value="Ribonuclease H-like superfamily/Ribonuclease H"/>
    <property type="match status" value="1"/>
</dbReference>
<evidence type="ECO:0000313" key="7">
    <source>
        <dbReference type="Proteomes" id="UP000623467"/>
    </source>
</evidence>
<feature type="compositionally biased region" description="Basic residues" evidence="4">
    <location>
        <begin position="681"/>
        <end position="691"/>
    </location>
</feature>
<evidence type="ECO:0000313" key="6">
    <source>
        <dbReference type="EMBL" id="KAF7369987.1"/>
    </source>
</evidence>
<dbReference type="InterPro" id="IPR027806">
    <property type="entry name" value="HARBI1_dom"/>
</dbReference>
<dbReference type="PANTHER" id="PTHR37984">
    <property type="entry name" value="PROTEIN CBG26694"/>
    <property type="match status" value="1"/>
</dbReference>
<protein>
    <submittedName>
        <fullName evidence="6">DDE Tnp4 domain-containing protein</fullName>
    </submittedName>
</protein>
<sequence length="700" mass="79804">MAQIYRDHVWKDFGLPEVVISDRGTQFVGHFMQDLLKLLGIKSNASTTYHPQTDSQTERVNQDIKQYLQVFTNFLQDDWADWLTLAEFNHNDKISQNMGYSPFFLMMGYHPRKEEAANFANWMSRVREEAAAAIARTHFLKSYIRNHKGRQRRELLRHRAAVRARRLYPSERHTVDVDLDFGSASDTDLSSAESSSTSSSSSSNDSQWSDILGPNWRFIGNMLDSDLSITELDGLSDSTASSEYIPELLSISSDSESDKSDWDWSSAVDGDDEESDDDSDSGSAADGRPSLLRRWIREEIDSMYQRRYEQPRDELPRGPSYLHHVLTALKNGRPDHFRQNLRVSPLTFDTLVKALEDDPIFFNNSNQPQLPVEHQVAVALYRFGHDGNAASLQAVANWAGLGKGTGHLATRRVMTAVLRPGFMQKAVRLPTAQEKEKAKEWVKRHSCRAWRHGWCFVDGTLVPLDERPTWYGESYFDRKCNYSLNIQIVNLPNLRIIDFSYGRTGSTHDSSAFKDTLVFQQHSDIFEDGEWIWADSAYTVYSKIGSLLRTKKPASLEADNDTFNNHVSMLRIRSEHAIGFLKGRFHSLKDLRVNISDEKSHKIATYWVSACVGIHAFAMECEDRERGGDVDSDNPDPFIAEGLSSTDDNSDAGIDAPEGTRGRDNAGKWLRENLKAKLLRAKQKRRERRATRRAEELEDL</sequence>
<comment type="caution">
    <text evidence="6">The sequence shown here is derived from an EMBL/GenBank/DDBJ whole genome shotgun (WGS) entry which is preliminary data.</text>
</comment>
<dbReference type="GO" id="GO:0015074">
    <property type="term" value="P:DNA integration"/>
    <property type="evidence" value="ECO:0007669"/>
    <property type="project" value="InterPro"/>
</dbReference>
<evidence type="ECO:0000256" key="2">
    <source>
        <dbReference type="ARBA" id="ARBA00022723"/>
    </source>
</evidence>
<dbReference type="EMBL" id="JACAZH010000004">
    <property type="protein sequence ID" value="KAF7369987.1"/>
    <property type="molecule type" value="Genomic_DNA"/>
</dbReference>
<accession>A0A8H7DEF3</accession>
<feature type="region of interest" description="Disordered" evidence="4">
    <location>
        <begin position="186"/>
        <end position="207"/>
    </location>
</feature>
<dbReference type="PROSITE" id="PS50994">
    <property type="entry name" value="INTEGRASE"/>
    <property type="match status" value="1"/>
</dbReference>
<feature type="region of interest" description="Disordered" evidence="4">
    <location>
        <begin position="681"/>
        <end position="700"/>
    </location>
</feature>
<dbReference type="Proteomes" id="UP000623467">
    <property type="component" value="Unassembled WGS sequence"/>
</dbReference>
<keyword evidence="2" id="KW-0479">Metal-binding</keyword>
<proteinExistence type="predicted"/>
<dbReference type="InterPro" id="IPR001584">
    <property type="entry name" value="Integrase_cat-core"/>
</dbReference>
<dbReference type="OrthoDB" id="2273864at2759"/>
<keyword evidence="7" id="KW-1185">Reference proteome</keyword>
<dbReference type="SUPFAM" id="SSF53098">
    <property type="entry name" value="Ribonuclease H-like"/>
    <property type="match status" value="1"/>
</dbReference>
<feature type="compositionally biased region" description="Acidic residues" evidence="4">
    <location>
        <begin position="269"/>
        <end position="280"/>
    </location>
</feature>
<dbReference type="GO" id="GO:0003723">
    <property type="term" value="F:RNA binding"/>
    <property type="evidence" value="ECO:0007669"/>
    <property type="project" value="UniProtKB-KW"/>
</dbReference>
<dbReference type="AlphaFoldDB" id="A0A8H7DEF3"/>
<feature type="region of interest" description="Disordered" evidence="4">
    <location>
        <begin position="625"/>
        <end position="668"/>
    </location>
</feature>
<organism evidence="6 7">
    <name type="scientific">Mycena sanguinolenta</name>
    <dbReference type="NCBI Taxonomy" id="230812"/>
    <lineage>
        <taxon>Eukaryota</taxon>
        <taxon>Fungi</taxon>
        <taxon>Dikarya</taxon>
        <taxon>Basidiomycota</taxon>
        <taxon>Agaricomycotina</taxon>
        <taxon>Agaricomycetes</taxon>
        <taxon>Agaricomycetidae</taxon>
        <taxon>Agaricales</taxon>
        <taxon>Marasmiineae</taxon>
        <taxon>Mycenaceae</taxon>
        <taxon>Mycena</taxon>
    </lineage>
</organism>
<name>A0A8H7DEF3_9AGAR</name>
<dbReference type="InterPro" id="IPR012337">
    <property type="entry name" value="RNaseH-like_sf"/>
</dbReference>
<feature type="region of interest" description="Disordered" evidence="4">
    <location>
        <begin position="252"/>
        <end position="287"/>
    </location>
</feature>
<reference evidence="6" key="1">
    <citation type="submission" date="2020-05" db="EMBL/GenBank/DDBJ databases">
        <title>Mycena genomes resolve the evolution of fungal bioluminescence.</title>
        <authorList>
            <person name="Tsai I.J."/>
        </authorList>
    </citation>
    <scope>NUCLEOTIDE SEQUENCE</scope>
    <source>
        <strain evidence="6">160909Yilan</strain>
    </source>
</reference>
<evidence type="ECO:0000256" key="3">
    <source>
        <dbReference type="ARBA" id="ARBA00022884"/>
    </source>
</evidence>